<dbReference type="OrthoDB" id="3930519at2759"/>
<accession>A0A6H0XUM6</accession>
<dbReference type="EMBL" id="CP051141">
    <property type="protein sequence ID" value="QIW98433.1"/>
    <property type="molecule type" value="Genomic_DNA"/>
</dbReference>
<feature type="compositionally biased region" description="Polar residues" evidence="1">
    <location>
        <begin position="228"/>
        <end position="238"/>
    </location>
</feature>
<dbReference type="AlphaFoldDB" id="A0A6H0XUM6"/>
<evidence type="ECO:0000313" key="2">
    <source>
        <dbReference type="EMBL" id="QIW98433.1"/>
    </source>
</evidence>
<protein>
    <submittedName>
        <fullName evidence="2">Uncharacterized protein</fullName>
    </submittedName>
</protein>
<gene>
    <name evidence="2" type="ORF">AMS68_003951</name>
</gene>
<feature type="region of interest" description="Disordered" evidence="1">
    <location>
        <begin position="190"/>
        <end position="278"/>
    </location>
</feature>
<feature type="compositionally biased region" description="Polar residues" evidence="1">
    <location>
        <begin position="197"/>
        <end position="217"/>
    </location>
</feature>
<name>A0A6H0XUM6_9PEZI</name>
<organism evidence="2 3">
    <name type="scientific">Peltaster fructicola</name>
    <dbReference type="NCBI Taxonomy" id="286661"/>
    <lineage>
        <taxon>Eukaryota</taxon>
        <taxon>Fungi</taxon>
        <taxon>Dikarya</taxon>
        <taxon>Ascomycota</taxon>
        <taxon>Pezizomycotina</taxon>
        <taxon>Dothideomycetes</taxon>
        <taxon>Dothideomycetes incertae sedis</taxon>
        <taxon>Peltaster</taxon>
    </lineage>
</organism>
<keyword evidence="3" id="KW-1185">Reference proteome</keyword>
<feature type="region of interest" description="Disordered" evidence="1">
    <location>
        <begin position="1"/>
        <end position="48"/>
    </location>
</feature>
<feature type="compositionally biased region" description="Basic and acidic residues" evidence="1">
    <location>
        <begin position="266"/>
        <end position="278"/>
    </location>
</feature>
<dbReference type="Proteomes" id="UP000503462">
    <property type="component" value="Chromosome 3"/>
</dbReference>
<evidence type="ECO:0000256" key="1">
    <source>
        <dbReference type="SAM" id="MobiDB-lite"/>
    </source>
</evidence>
<feature type="compositionally biased region" description="Polar residues" evidence="1">
    <location>
        <begin position="20"/>
        <end position="35"/>
    </location>
</feature>
<sequence length="278" mass="28992">MSQSASRRNAPQSARHAKDQSAQQDSLQNQASSLADNDKVRQESSKIAQKALAAQDKAAQLMRAAIAAGDPQERQKLLNQALQAEIEAESFGKTAKWLSSGSFQGFLAGSGIGSVPGMTLGALTGTLVGGVTTLVTGGLGGAIGAGVGAIHGPFIKLGDVVGGALNKCLPTIPGWEATDQQKYALEKSLGQIKEQDQPSSEDLQKLTESSGEQQSDMAGSGDAAQYKNDASLQTGSGESSRRIAYGDSAQARKQGPPQQNRKNKPRKLEVRSTRTESA</sequence>
<proteinExistence type="predicted"/>
<evidence type="ECO:0000313" key="3">
    <source>
        <dbReference type="Proteomes" id="UP000503462"/>
    </source>
</evidence>
<reference evidence="2 3" key="1">
    <citation type="journal article" date="2016" name="Sci. Rep.">
        <title>Peltaster fructicola genome reveals evolution from an invasive phytopathogen to an ectophytic parasite.</title>
        <authorList>
            <person name="Xu C."/>
            <person name="Chen H."/>
            <person name="Gleason M.L."/>
            <person name="Xu J.R."/>
            <person name="Liu H."/>
            <person name="Zhang R."/>
            <person name="Sun G."/>
        </authorList>
    </citation>
    <scope>NUCLEOTIDE SEQUENCE [LARGE SCALE GENOMIC DNA]</scope>
    <source>
        <strain evidence="2 3">LNHT1506</strain>
    </source>
</reference>
<feature type="compositionally biased region" description="Polar residues" evidence="1">
    <location>
        <begin position="1"/>
        <end position="12"/>
    </location>
</feature>